<organism evidence="3 4">
    <name type="scientific">Mesorhabditis spiculigera</name>
    <dbReference type="NCBI Taxonomy" id="96644"/>
    <lineage>
        <taxon>Eukaryota</taxon>
        <taxon>Metazoa</taxon>
        <taxon>Ecdysozoa</taxon>
        <taxon>Nematoda</taxon>
        <taxon>Chromadorea</taxon>
        <taxon>Rhabditida</taxon>
        <taxon>Rhabditina</taxon>
        <taxon>Rhabditomorpha</taxon>
        <taxon>Rhabditoidea</taxon>
        <taxon>Rhabditidae</taxon>
        <taxon>Mesorhabditinae</taxon>
        <taxon>Mesorhabditis</taxon>
    </lineage>
</organism>
<name>A0AA36GCM3_9BILA</name>
<evidence type="ECO:0000256" key="1">
    <source>
        <dbReference type="SAM" id="MobiDB-lite"/>
    </source>
</evidence>
<feature type="compositionally biased region" description="Polar residues" evidence="1">
    <location>
        <begin position="289"/>
        <end position="302"/>
    </location>
</feature>
<feature type="compositionally biased region" description="Basic and acidic residues" evidence="1">
    <location>
        <begin position="313"/>
        <end position="325"/>
    </location>
</feature>
<keyword evidence="2" id="KW-0732">Signal</keyword>
<feature type="signal peptide" evidence="2">
    <location>
        <begin position="1"/>
        <end position="15"/>
    </location>
</feature>
<feature type="chain" id="PRO_5041288506" evidence="2">
    <location>
        <begin position="16"/>
        <end position="358"/>
    </location>
</feature>
<dbReference type="AlphaFoldDB" id="A0AA36GCM3"/>
<feature type="non-terminal residue" evidence="3">
    <location>
        <position position="358"/>
    </location>
</feature>
<evidence type="ECO:0000256" key="2">
    <source>
        <dbReference type="SAM" id="SignalP"/>
    </source>
</evidence>
<evidence type="ECO:0000313" key="3">
    <source>
        <dbReference type="EMBL" id="CAJ0586160.1"/>
    </source>
</evidence>
<dbReference type="EMBL" id="CATQJA010002707">
    <property type="protein sequence ID" value="CAJ0586160.1"/>
    <property type="molecule type" value="Genomic_DNA"/>
</dbReference>
<reference evidence="3" key="1">
    <citation type="submission" date="2023-06" db="EMBL/GenBank/DDBJ databases">
        <authorList>
            <person name="Delattre M."/>
        </authorList>
    </citation>
    <scope>NUCLEOTIDE SEQUENCE</scope>
    <source>
        <strain evidence="3">AF72</strain>
    </source>
</reference>
<dbReference type="Proteomes" id="UP001177023">
    <property type="component" value="Unassembled WGS sequence"/>
</dbReference>
<accession>A0AA36GCM3</accession>
<keyword evidence="4" id="KW-1185">Reference proteome</keyword>
<feature type="region of interest" description="Disordered" evidence="1">
    <location>
        <begin position="284"/>
        <end position="344"/>
    </location>
</feature>
<comment type="caution">
    <text evidence="3">The sequence shown here is derived from an EMBL/GenBank/DDBJ whole genome shotgun (WGS) entry which is preliminary data.</text>
</comment>
<proteinExistence type="predicted"/>
<sequence>MRILLLAAFVGYATAQYAHDASLRHDRDVEKTMHKEEHKIETRQVNAGANMRVGRDVEKTMHTETIERHERGIENVQGAGDGGTQFRDQRDIPDRKEEAQLDQGARDGRDATLNREPRTIGLATGGYGGGYGMGVQPGVGLAVGRKRRDTKDQAQIREPRTIGLATGGYGGGYGMGVQPGVGLAVGRKRRDTLAEDERQPRGIAMGGTSNGGSMQMTGSATRPVRQALKTEAGGYGRVAPASVQAPILLRETRQVFRSEPGGYGRALRDVEKQITHHEEEIARPEREAQTTTIEKTKSSVSVTRPARDATASETERHQREVEERRERRKRFMQAHASHSGPGFGMGYGQVPMGYGWGR</sequence>
<feature type="compositionally biased region" description="Basic and acidic residues" evidence="1">
    <location>
        <begin position="87"/>
        <end position="115"/>
    </location>
</feature>
<gene>
    <name evidence="3" type="ORF">MSPICULIGERA_LOCUS24167</name>
</gene>
<evidence type="ECO:0000313" key="4">
    <source>
        <dbReference type="Proteomes" id="UP001177023"/>
    </source>
</evidence>
<protein>
    <submittedName>
        <fullName evidence="3">Uncharacterized protein</fullName>
    </submittedName>
</protein>
<feature type="region of interest" description="Disordered" evidence="1">
    <location>
        <begin position="72"/>
        <end position="115"/>
    </location>
</feature>